<dbReference type="PANTHER" id="PTHR31956:SF1">
    <property type="entry name" value="NON-SPECIFIC PHOSPHOLIPASE C1"/>
    <property type="match status" value="1"/>
</dbReference>
<dbReference type="Proteomes" id="UP000550401">
    <property type="component" value="Unassembled WGS sequence"/>
</dbReference>
<dbReference type="RefSeq" id="WP_182529496.1">
    <property type="nucleotide sequence ID" value="NZ_JACGXL010000001.1"/>
</dbReference>
<dbReference type="InterPro" id="IPR006311">
    <property type="entry name" value="TAT_signal"/>
</dbReference>
<dbReference type="InterPro" id="IPR008475">
    <property type="entry name" value="PLipase_C_C"/>
</dbReference>
<gene>
    <name evidence="5" type="ORF">FHW12_000603</name>
</gene>
<dbReference type="SUPFAM" id="SSF53649">
    <property type="entry name" value="Alkaline phosphatase-like"/>
    <property type="match status" value="1"/>
</dbReference>
<dbReference type="Pfam" id="PF05506">
    <property type="entry name" value="PLipase_C_C"/>
    <property type="match status" value="2"/>
</dbReference>
<sequence>MTSNHRRDFLRFAAGSLGAAAAASLLPPAIRKALALPANNRTGTIQDIEHIVILMQENRSFDHYFGTLRGVRGFGDPRPISLPGGNPVWMQPNGTGHVMPFRPHAGDLGLQYMEGTPHNWPDAHGAWNRGRFDAWVPNKGTTTMAYFTREDIPFHYALADAFTVCDAYHCSLMGATDPNRYHLWTGWVGNDGNGGGPVVDNSELGYGWTTYPERLESAGISWKIYQDVGDGLDAAGSWGWTSDPYIGNYGDNSLLYFDQYRNASPGSALYDKARTGTDVKNGGDYFDVLRADVANGTLPQVSWIAAPEAFSEHSNWPANFGAWYVAQVLDILTSNPELWSKTALFITYDENDGFFDHVPPPYAPWSSSVGASTVDTRDEFFAGAGNYTANPYGLGNRVPMIIVSPWTRGGWVCSEVFDHTSLIRFIEQRFAGGNPALVESNITPWRRAVCGDLTSAFNFATPNDSVPALPSTDGYEPPDNIRHPDYVPTPPAHPRMPVQEPGVRPARPLPYAFDVAGRVGSGDGRYWLDFANTGAAGASFHVYSGNRSDGPWTYTLAAGTTLSDYWSVDAVTDGIYSLSVYGPNGFLRAFAGDFDAAVASGPASPEIALSYDAPSDGLVLHITNHGASSCVLTLRALRYADGAPQAIALDGGQTIDVPWPLGASAHWYDFVLTSDHDKWFERRLAGHVETGAPSTSDPAYGEQPQQRIFADGFEPAMR</sequence>
<protein>
    <recommendedName>
        <fullName evidence="2">phospholipase C</fullName>
        <ecNumber evidence="2">3.1.4.3</ecNumber>
    </recommendedName>
</protein>
<evidence type="ECO:0000256" key="2">
    <source>
        <dbReference type="ARBA" id="ARBA00012018"/>
    </source>
</evidence>
<dbReference type="EMBL" id="JACGXL010000001">
    <property type="protein sequence ID" value="MBA8886412.1"/>
    <property type="molecule type" value="Genomic_DNA"/>
</dbReference>
<name>A0A839EXC5_9GAMM</name>
<organism evidence="5 6">
    <name type="scientific">Dokdonella fugitiva</name>
    <dbReference type="NCBI Taxonomy" id="328517"/>
    <lineage>
        <taxon>Bacteria</taxon>
        <taxon>Pseudomonadati</taxon>
        <taxon>Pseudomonadota</taxon>
        <taxon>Gammaproteobacteria</taxon>
        <taxon>Lysobacterales</taxon>
        <taxon>Rhodanobacteraceae</taxon>
        <taxon>Dokdonella</taxon>
    </lineage>
</organism>
<dbReference type="InterPro" id="IPR017767">
    <property type="entry name" value="PC-PLC"/>
</dbReference>
<dbReference type="PANTHER" id="PTHR31956">
    <property type="entry name" value="NON-SPECIFIC PHOSPHOLIPASE C4-RELATED"/>
    <property type="match status" value="1"/>
</dbReference>
<evidence type="ECO:0000313" key="6">
    <source>
        <dbReference type="Proteomes" id="UP000550401"/>
    </source>
</evidence>
<keyword evidence="6" id="KW-1185">Reference proteome</keyword>
<comment type="similarity">
    <text evidence="1">Belongs to the bacterial phospholipase C family.</text>
</comment>
<feature type="domain" description="Bacterial phospholipase C C-terminal" evidence="4">
    <location>
        <begin position="605"/>
        <end position="687"/>
    </location>
</feature>
<dbReference type="InterPro" id="IPR017850">
    <property type="entry name" value="Alkaline_phosphatase_core_sf"/>
</dbReference>
<dbReference type="EC" id="3.1.4.3" evidence="2"/>
<dbReference type="PROSITE" id="PS51318">
    <property type="entry name" value="TAT"/>
    <property type="match status" value="1"/>
</dbReference>
<accession>A0A839EXC5</accession>
<dbReference type="Pfam" id="PF04185">
    <property type="entry name" value="Phosphoesterase"/>
    <property type="match status" value="1"/>
</dbReference>
<comment type="caution">
    <text evidence="5">The sequence shown here is derived from an EMBL/GenBank/DDBJ whole genome shotgun (WGS) entry which is preliminary data.</text>
</comment>
<dbReference type="Gene3D" id="3.40.720.10">
    <property type="entry name" value="Alkaline Phosphatase, subunit A"/>
    <property type="match status" value="2"/>
</dbReference>
<dbReference type="CDD" id="cd16014">
    <property type="entry name" value="PLC"/>
    <property type="match status" value="1"/>
</dbReference>
<evidence type="ECO:0000256" key="3">
    <source>
        <dbReference type="ARBA" id="ARBA00022801"/>
    </source>
</evidence>
<dbReference type="AlphaFoldDB" id="A0A839EXC5"/>
<feature type="domain" description="Bacterial phospholipase C C-terminal" evidence="4">
    <location>
        <begin position="505"/>
        <end position="593"/>
    </location>
</feature>
<dbReference type="InterPro" id="IPR007312">
    <property type="entry name" value="Phosphoesterase"/>
</dbReference>
<reference evidence="5 6" key="1">
    <citation type="submission" date="2020-07" db="EMBL/GenBank/DDBJ databases">
        <title>Genomic Encyclopedia of Type Strains, Phase IV (KMG-V): Genome sequencing to study the core and pangenomes of soil and plant-associated prokaryotes.</title>
        <authorList>
            <person name="Whitman W."/>
        </authorList>
    </citation>
    <scope>NUCLEOTIDE SEQUENCE [LARGE SCALE GENOMIC DNA]</scope>
    <source>
        <strain evidence="5 6">RH2WT43</strain>
    </source>
</reference>
<evidence type="ECO:0000259" key="4">
    <source>
        <dbReference type="Pfam" id="PF05506"/>
    </source>
</evidence>
<dbReference type="GO" id="GO:0034480">
    <property type="term" value="F:phosphatidylcholine phospholipase C activity"/>
    <property type="evidence" value="ECO:0007669"/>
    <property type="project" value="UniProtKB-EC"/>
</dbReference>
<evidence type="ECO:0000313" key="5">
    <source>
        <dbReference type="EMBL" id="MBA8886412.1"/>
    </source>
</evidence>
<dbReference type="NCBIfam" id="TIGR03396">
    <property type="entry name" value="PC_PLC"/>
    <property type="match status" value="1"/>
</dbReference>
<evidence type="ECO:0000256" key="1">
    <source>
        <dbReference type="ARBA" id="ARBA00009717"/>
    </source>
</evidence>
<dbReference type="GO" id="GO:0016042">
    <property type="term" value="P:lipid catabolic process"/>
    <property type="evidence" value="ECO:0007669"/>
    <property type="project" value="InterPro"/>
</dbReference>
<proteinExistence type="inferred from homology"/>
<keyword evidence="3 5" id="KW-0378">Hydrolase</keyword>